<evidence type="ECO:0000256" key="1">
    <source>
        <dbReference type="SAM" id="MobiDB-lite"/>
    </source>
</evidence>
<name>A0A1W7R614_AEDAL</name>
<sequence length="427" mass="48304">MDVDGSKEGDPPPESSSSRTNPFRVKLYPSTFAGPFLVYFRKKDKPINVLLISSEIYKKYSSVKEIKKISLDKLRVIFGKREDANSLLESQLFANSYRVYAPCDFCEISGVIYDESLKSDDVRNSGVGVFKNNSISPVQVLECNRLSKLILSDKGSEYVHSNCFKITFAGSVLPDFVVVNNVTFDVRLYFPKLMHCERCLLFGHTIKFCSNKPKCGKCGEPHSSTECGKSSDICIYCKQKHLSFKECSVYKSKQAKLNQKLKNKNQTSYSEILKSSDDFSDPNIFDNLSVDVQDDSTNANEFIYKPPIKRKKVTNLDKKSNFSFQPTTSFDKHFPRLNSSQRTIPGFQKIDDEPSTSKKSANINDTSENATHNNDKSSILVILEELVELLGFSNFWKSLIKKILPFLANLFEKLNSFGPIIASFFSS</sequence>
<accession>A0A1W7R614</accession>
<organism evidence="2">
    <name type="scientific">Aedes albopictus</name>
    <name type="common">Asian tiger mosquito</name>
    <name type="synonym">Stegomyia albopicta</name>
    <dbReference type="NCBI Taxonomy" id="7160"/>
    <lineage>
        <taxon>Eukaryota</taxon>
        <taxon>Metazoa</taxon>
        <taxon>Ecdysozoa</taxon>
        <taxon>Arthropoda</taxon>
        <taxon>Hexapoda</taxon>
        <taxon>Insecta</taxon>
        <taxon>Pterygota</taxon>
        <taxon>Neoptera</taxon>
        <taxon>Endopterygota</taxon>
        <taxon>Diptera</taxon>
        <taxon>Nematocera</taxon>
        <taxon>Culicoidea</taxon>
        <taxon>Culicidae</taxon>
        <taxon>Culicinae</taxon>
        <taxon>Aedini</taxon>
        <taxon>Aedes</taxon>
        <taxon>Stegomyia</taxon>
    </lineage>
</organism>
<feature type="region of interest" description="Disordered" evidence="1">
    <location>
        <begin position="345"/>
        <end position="370"/>
    </location>
</feature>
<protein>
    <submittedName>
        <fullName evidence="2">Putative i ele4g aae</fullName>
    </submittedName>
</protein>
<feature type="compositionally biased region" description="Polar residues" evidence="1">
    <location>
        <begin position="357"/>
        <end position="370"/>
    </location>
</feature>
<feature type="compositionally biased region" description="Basic and acidic residues" evidence="1">
    <location>
        <begin position="1"/>
        <end position="10"/>
    </location>
</feature>
<dbReference type="EMBL" id="GEHC01001075">
    <property type="protein sequence ID" value="JAV46570.1"/>
    <property type="molecule type" value="Transcribed_RNA"/>
</dbReference>
<dbReference type="AlphaFoldDB" id="A0A1W7R614"/>
<proteinExistence type="predicted"/>
<reference evidence="2" key="1">
    <citation type="submission" date="2016-03" db="EMBL/GenBank/DDBJ databases">
        <title>RNAseq analyses of the sensorial organs of adult female Aedes albopictus.</title>
        <authorList>
            <person name="Fabrizio L."/>
            <person name="Ribeiro J.M."/>
            <person name="Arca B."/>
        </authorList>
    </citation>
    <scope>NUCLEOTIDE SEQUENCE</scope>
</reference>
<dbReference type="VEuPathDB" id="VectorBase:AALC636_027408"/>
<evidence type="ECO:0000313" key="2">
    <source>
        <dbReference type="EMBL" id="JAV46570.1"/>
    </source>
</evidence>
<feature type="region of interest" description="Disordered" evidence="1">
    <location>
        <begin position="1"/>
        <end position="22"/>
    </location>
</feature>